<dbReference type="Pfam" id="PF03171">
    <property type="entry name" value="2OG-FeII_Oxy"/>
    <property type="match status" value="1"/>
</dbReference>
<evidence type="ECO:0000256" key="6">
    <source>
        <dbReference type="ARBA" id="ARBA00023242"/>
    </source>
</evidence>
<evidence type="ECO:0000313" key="10">
    <source>
        <dbReference type="EMBL" id="TKA68090.1"/>
    </source>
</evidence>
<dbReference type="Gene3D" id="1.20.120.1190">
    <property type="match status" value="1"/>
</dbReference>
<dbReference type="OrthoDB" id="415015at2759"/>
<keyword evidence="6" id="KW-0539">Nucleus</keyword>
<dbReference type="GO" id="GO:0005730">
    <property type="term" value="C:nucleolus"/>
    <property type="evidence" value="ECO:0007669"/>
    <property type="project" value="UniProtKB-SubCell"/>
</dbReference>
<evidence type="ECO:0000256" key="7">
    <source>
        <dbReference type="SAM" id="MobiDB-lite"/>
    </source>
</evidence>
<keyword evidence="3" id="KW-0690">Ribosome biogenesis</keyword>
<evidence type="ECO:0000256" key="3">
    <source>
        <dbReference type="ARBA" id="ARBA00022517"/>
    </source>
</evidence>
<evidence type="ECO:0000256" key="1">
    <source>
        <dbReference type="ARBA" id="ARBA00002889"/>
    </source>
</evidence>
<name>A0A4U0WWH5_9PEZI</name>
<dbReference type="CDD" id="cd01897">
    <property type="entry name" value="NOG"/>
    <property type="match status" value="1"/>
</dbReference>
<comment type="function">
    <text evidence="1">Involved in the biogenesis of the 60S ribosomal subunit.</text>
</comment>
<dbReference type="GO" id="GO:0044283">
    <property type="term" value="P:small molecule biosynthetic process"/>
    <property type="evidence" value="ECO:0007669"/>
    <property type="project" value="UniProtKB-ARBA"/>
</dbReference>
<evidence type="ECO:0000256" key="5">
    <source>
        <dbReference type="ARBA" id="ARBA00023134"/>
    </source>
</evidence>
<dbReference type="STRING" id="331657.A0A4U0WWH5"/>
<dbReference type="InterPro" id="IPR027443">
    <property type="entry name" value="IPNS-like_sf"/>
</dbReference>
<dbReference type="InterPro" id="IPR041623">
    <property type="entry name" value="NOG1_N"/>
</dbReference>
<sequence length="1063" mass="119850">MKTTWKDIAPVPTSQEFLDIVLSRTQRRLPTQIRAGFKISRIRAFYTRKVKYTAETFTEKLTAILDGFPRLQDIHPFHKDLLNTLYDADHFRIALGQLSTAKHLIETVSRDYVRLLKYGQSLFQCKQLKRAALGRMATITRKMKDPLLYLEQVRQHLGRLPSIDPNTRTLLICGYPNVGKSSFLKGISRADVDVQPYAFTTKSLFVGHFDYKMLRFQAIDTPGILDHPLEEMNTIEMQSITAIAHLRSAILYFMDLSEQCGYSVSAQIQLFQSIKPLFANKLVFVVINKIDIMRPEELDPETQEKLQSILKSGEVELLQLSCTTTEGLMQVRNAACDRLLAERNAQKLKTGTNSSGEVTGRLGDVLRRIHVAQPLGGVTREVFIPDAVKSRPKHEKDDPNRPKLARDIEEENGGPGVYNINLKEKWLLENPDWREDKMPEILDGKNVYDYIDPDIEAKLAALEEEEERLQEEGYYDDEEELEDAEEADIRYKAELIREKRQLIRNEAKMRKSLKNRAVIPRSAKAVKLSKMESHLGSLGYDTSAISARARSQSRPRGRSAAAAEDTEMMDVDTPASIRSASIARMKSRARSQSTNRREDGVTNVMARSKADRLAKLGQQKMNRMARQGEADRHTTAAMPKHLFSGKLVSDLDDPAPNRTAYVTKFKTSACGTFTNTSSGLARTWSAVLSQPQLQQNIPDSSTLNEARSSAQAYLQSRLTNKGSTQSTKQFSIPIIDLSPSFSPSPAARQAVATQIRDACTNSGFFYITSHGIPASTCSSTLQLAERFFKILPLEKKESLHVKHSALFRGWEPSEYTNVNPADWEEAQAPETKEGFNWGYEEAFDVTGGDGQYVELDGSKTIGNVWPAEEDLPGFYEGIKEYYGRVLELARHLFRLFALSLDLPESHFDAMATHPGGIARLLYYPPSKRPRPLLPDNKDEEIGLGAHSDYECFTLLLSSASPGLEILTPNNHWMSAPPVEGSLIVNVADFMMRWTNGVYKSTVHRVVNRTTEERYSIPFFFSINYDQLVETLPSCISKDNPSKYPPIRAGEYVLERLKATTKDG</sequence>
<dbReference type="SUPFAM" id="SSF51197">
    <property type="entry name" value="Clavaminate synthase-like"/>
    <property type="match status" value="1"/>
</dbReference>
<feature type="compositionally biased region" description="Basic and acidic residues" evidence="7">
    <location>
        <begin position="394"/>
        <end position="407"/>
    </location>
</feature>
<dbReference type="EMBL" id="NAJN01000848">
    <property type="protein sequence ID" value="TKA68090.1"/>
    <property type="molecule type" value="Genomic_DNA"/>
</dbReference>
<evidence type="ECO:0000256" key="2">
    <source>
        <dbReference type="ARBA" id="ARBA00004604"/>
    </source>
</evidence>
<reference evidence="10 11" key="1">
    <citation type="submission" date="2017-03" db="EMBL/GenBank/DDBJ databases">
        <title>Genomes of endolithic fungi from Antarctica.</title>
        <authorList>
            <person name="Coleine C."/>
            <person name="Masonjones S."/>
            <person name="Stajich J.E."/>
        </authorList>
    </citation>
    <scope>NUCLEOTIDE SEQUENCE [LARGE SCALE GENOMIC DNA]</scope>
    <source>
        <strain evidence="10 11">CCFEE 5187</strain>
    </source>
</reference>
<dbReference type="Pfam" id="PF14226">
    <property type="entry name" value="DIOX_N"/>
    <property type="match status" value="1"/>
</dbReference>
<dbReference type="Pfam" id="PF08155">
    <property type="entry name" value="NOGCT"/>
    <property type="match status" value="1"/>
</dbReference>
<dbReference type="PRINTS" id="PR00682">
    <property type="entry name" value="IPNSYNTHASE"/>
</dbReference>
<dbReference type="InterPro" id="IPR044861">
    <property type="entry name" value="IPNS-like_FE2OG_OXY"/>
</dbReference>
<protein>
    <submittedName>
        <fullName evidence="10">Nucleolar GTP-binding protein 1</fullName>
    </submittedName>
</protein>
<feature type="region of interest" description="Disordered" evidence="7">
    <location>
        <begin position="546"/>
        <end position="568"/>
    </location>
</feature>
<dbReference type="GO" id="GO:0005525">
    <property type="term" value="F:GTP binding"/>
    <property type="evidence" value="ECO:0007669"/>
    <property type="project" value="UniProtKB-KW"/>
</dbReference>
<dbReference type="InterPro" id="IPR027417">
    <property type="entry name" value="P-loop_NTPase"/>
</dbReference>
<dbReference type="InterPro" id="IPR026992">
    <property type="entry name" value="DIOX_N"/>
</dbReference>
<feature type="domain" description="OBG-type G" evidence="9">
    <location>
        <begin position="168"/>
        <end position="340"/>
    </location>
</feature>
<dbReference type="InterPro" id="IPR005123">
    <property type="entry name" value="Oxoglu/Fe-dep_dioxygenase_dom"/>
</dbReference>
<dbReference type="PROSITE" id="PS51710">
    <property type="entry name" value="G_OBG"/>
    <property type="match status" value="1"/>
</dbReference>
<dbReference type="FunFam" id="3.40.50.300:FF:000496">
    <property type="entry name" value="Nucleolar GTP-binding protein 1"/>
    <property type="match status" value="1"/>
</dbReference>
<evidence type="ECO:0000313" key="11">
    <source>
        <dbReference type="Proteomes" id="UP000308768"/>
    </source>
</evidence>
<dbReference type="AlphaFoldDB" id="A0A4U0WWH5"/>
<gene>
    <name evidence="10" type="ORF">B0A49_04039</name>
</gene>
<dbReference type="PROSITE" id="PS51471">
    <property type="entry name" value="FE2OG_OXY"/>
    <property type="match status" value="1"/>
</dbReference>
<evidence type="ECO:0000256" key="4">
    <source>
        <dbReference type="ARBA" id="ARBA00022741"/>
    </source>
</evidence>
<dbReference type="Proteomes" id="UP000308768">
    <property type="component" value="Unassembled WGS sequence"/>
</dbReference>
<keyword evidence="11" id="KW-1185">Reference proteome</keyword>
<feature type="domain" description="Fe2OG dioxygenase" evidence="8">
    <location>
        <begin position="910"/>
        <end position="1022"/>
    </location>
</feature>
<proteinExistence type="predicted"/>
<accession>A0A4U0WWH5</accession>
<dbReference type="Gene3D" id="3.40.50.300">
    <property type="entry name" value="P-loop containing nucleotide triphosphate hydrolases"/>
    <property type="match status" value="1"/>
</dbReference>
<evidence type="ECO:0000259" key="9">
    <source>
        <dbReference type="PROSITE" id="PS51710"/>
    </source>
</evidence>
<feature type="region of interest" description="Disordered" evidence="7">
    <location>
        <begin position="386"/>
        <end position="412"/>
    </location>
</feature>
<keyword evidence="4" id="KW-0547">Nucleotide-binding</keyword>
<dbReference type="Pfam" id="PF17835">
    <property type="entry name" value="NOG1_N"/>
    <property type="match status" value="1"/>
</dbReference>
<dbReference type="InterPro" id="IPR012973">
    <property type="entry name" value="NOG_C"/>
</dbReference>
<keyword evidence="5" id="KW-0342">GTP-binding</keyword>
<dbReference type="Pfam" id="PF06858">
    <property type="entry name" value="NOG1"/>
    <property type="match status" value="1"/>
</dbReference>
<dbReference type="PANTHER" id="PTHR45759">
    <property type="entry name" value="NUCLEOLAR GTP-BINDING PROTEIN 1"/>
    <property type="match status" value="1"/>
</dbReference>
<comment type="subcellular location">
    <subcellularLocation>
        <location evidence="2">Nucleus</location>
        <location evidence="2">Nucleolus</location>
    </subcellularLocation>
</comment>
<evidence type="ECO:0000259" key="8">
    <source>
        <dbReference type="PROSITE" id="PS51471"/>
    </source>
</evidence>
<dbReference type="InterPro" id="IPR031167">
    <property type="entry name" value="G_OBG"/>
</dbReference>
<dbReference type="InterPro" id="IPR010674">
    <property type="entry name" value="NOG1_Rossman_fold_dom"/>
</dbReference>
<dbReference type="SUPFAM" id="SSF52540">
    <property type="entry name" value="P-loop containing nucleoside triphosphate hydrolases"/>
    <property type="match status" value="1"/>
</dbReference>
<comment type="caution">
    <text evidence="10">The sequence shown here is derived from an EMBL/GenBank/DDBJ whole genome shotgun (WGS) entry which is preliminary data.</text>
</comment>
<dbReference type="Gene3D" id="2.60.120.330">
    <property type="entry name" value="B-lactam Antibiotic, Isopenicillin N Synthase, Chain"/>
    <property type="match status" value="1"/>
</dbReference>
<organism evidence="10 11">
    <name type="scientific">Cryomyces minteri</name>
    <dbReference type="NCBI Taxonomy" id="331657"/>
    <lineage>
        <taxon>Eukaryota</taxon>
        <taxon>Fungi</taxon>
        <taxon>Dikarya</taxon>
        <taxon>Ascomycota</taxon>
        <taxon>Pezizomycotina</taxon>
        <taxon>Dothideomycetes</taxon>
        <taxon>Dothideomycetes incertae sedis</taxon>
        <taxon>Cryomyces</taxon>
    </lineage>
</organism>
<dbReference type="GO" id="GO:0042254">
    <property type="term" value="P:ribosome biogenesis"/>
    <property type="evidence" value="ECO:0007669"/>
    <property type="project" value="UniProtKB-KW"/>
</dbReference>